<reference evidence="1 2" key="1">
    <citation type="journal article" date="2011" name="Stand. Genomic Sci.">
        <title>Non-contiguous finished genome sequence and contextual data of the filamentous soil bacterium Ktedonobacter racemifer type strain (SOSP1-21).</title>
        <authorList>
            <person name="Chang Y.J."/>
            <person name="Land M."/>
            <person name="Hauser L."/>
            <person name="Chertkov O."/>
            <person name="Del Rio T.G."/>
            <person name="Nolan M."/>
            <person name="Copeland A."/>
            <person name="Tice H."/>
            <person name="Cheng J.F."/>
            <person name="Lucas S."/>
            <person name="Han C."/>
            <person name="Goodwin L."/>
            <person name="Pitluck S."/>
            <person name="Ivanova N."/>
            <person name="Ovchinikova G."/>
            <person name="Pati A."/>
            <person name="Chen A."/>
            <person name="Palaniappan K."/>
            <person name="Mavromatis K."/>
            <person name="Liolios K."/>
            <person name="Brettin T."/>
            <person name="Fiebig A."/>
            <person name="Rohde M."/>
            <person name="Abt B."/>
            <person name="Goker M."/>
            <person name="Detter J.C."/>
            <person name="Woyke T."/>
            <person name="Bristow J."/>
            <person name="Eisen J.A."/>
            <person name="Markowitz V."/>
            <person name="Hugenholtz P."/>
            <person name="Kyrpides N.C."/>
            <person name="Klenk H.P."/>
            <person name="Lapidus A."/>
        </authorList>
    </citation>
    <scope>NUCLEOTIDE SEQUENCE [LARGE SCALE GENOMIC DNA]</scope>
    <source>
        <strain evidence="2">DSM 44963</strain>
    </source>
</reference>
<keyword evidence="2" id="KW-1185">Reference proteome</keyword>
<proteinExistence type="predicted"/>
<evidence type="ECO:0000313" key="2">
    <source>
        <dbReference type="Proteomes" id="UP000004508"/>
    </source>
</evidence>
<sequence>MPPFTNLLANSTIGKQFSANDIKNDQQILTNITLSYILTDIKGER</sequence>
<comment type="caution">
    <text evidence="1">The sequence shown here is derived from an EMBL/GenBank/DDBJ whole genome shotgun (WGS) entry which is preliminary data.</text>
</comment>
<evidence type="ECO:0000313" key="1">
    <source>
        <dbReference type="EMBL" id="EFH89677.1"/>
    </source>
</evidence>
<organism evidence="1 2">
    <name type="scientific">Ktedonobacter racemifer DSM 44963</name>
    <dbReference type="NCBI Taxonomy" id="485913"/>
    <lineage>
        <taxon>Bacteria</taxon>
        <taxon>Bacillati</taxon>
        <taxon>Chloroflexota</taxon>
        <taxon>Ktedonobacteria</taxon>
        <taxon>Ktedonobacterales</taxon>
        <taxon>Ktedonobacteraceae</taxon>
        <taxon>Ktedonobacter</taxon>
    </lineage>
</organism>
<dbReference type="InParanoid" id="D6TJS0"/>
<gene>
    <name evidence="1" type="ORF">Krac_11242</name>
</gene>
<dbReference type="AlphaFoldDB" id="D6TJS0"/>
<name>D6TJS0_KTERA</name>
<dbReference type="EMBL" id="ADVG01000001">
    <property type="protein sequence ID" value="EFH89677.1"/>
    <property type="molecule type" value="Genomic_DNA"/>
</dbReference>
<accession>D6TJS0</accession>
<protein>
    <submittedName>
        <fullName evidence="1">Uncharacterized protein</fullName>
    </submittedName>
</protein>
<dbReference type="Proteomes" id="UP000004508">
    <property type="component" value="Unassembled WGS sequence"/>
</dbReference>
<dbReference type="STRING" id="485913.Krac_11242"/>